<evidence type="ECO:0000313" key="1">
    <source>
        <dbReference type="EMBL" id="WAL67694.1"/>
    </source>
</evidence>
<sequence length="114" mass="12026">MTSVARIKGMDMMEVGYSGHSSKPAYLEPEIQEAAQDGGQMFEGDAANCAEMRACNALFANHAAEFEHQIGRPLELGDIEFLTVRSDTGGAQAACISCQSALVRRGATDLSVGG</sequence>
<dbReference type="RefSeq" id="WP_268757788.1">
    <property type="nucleotide sequence ID" value="NZ_CP113836.1"/>
</dbReference>
<dbReference type="Proteomes" id="UP001163203">
    <property type="component" value="Chromosome"/>
</dbReference>
<name>A0ABY7B6X4_9PSEU</name>
<proteinExistence type="predicted"/>
<organism evidence="1 2">
    <name type="scientific">Amycolatopsis cynarae</name>
    <dbReference type="NCBI Taxonomy" id="2995223"/>
    <lineage>
        <taxon>Bacteria</taxon>
        <taxon>Bacillati</taxon>
        <taxon>Actinomycetota</taxon>
        <taxon>Actinomycetes</taxon>
        <taxon>Pseudonocardiales</taxon>
        <taxon>Pseudonocardiaceae</taxon>
        <taxon>Amycolatopsis</taxon>
    </lineage>
</organism>
<gene>
    <name evidence="1" type="ORF">ORV05_07905</name>
</gene>
<dbReference type="EMBL" id="CP113836">
    <property type="protein sequence ID" value="WAL67694.1"/>
    <property type="molecule type" value="Genomic_DNA"/>
</dbReference>
<evidence type="ECO:0000313" key="2">
    <source>
        <dbReference type="Proteomes" id="UP001163203"/>
    </source>
</evidence>
<keyword evidence="2" id="KW-1185">Reference proteome</keyword>
<protein>
    <submittedName>
        <fullName evidence="1">Uncharacterized protein</fullName>
    </submittedName>
</protein>
<accession>A0ABY7B6X4</accession>
<reference evidence="1" key="1">
    <citation type="submission" date="2022-11" db="EMBL/GenBank/DDBJ databases">
        <authorList>
            <person name="Mo P."/>
        </authorList>
    </citation>
    <scope>NUCLEOTIDE SEQUENCE</scope>
    <source>
        <strain evidence="1">HUAS 11-8</strain>
    </source>
</reference>